<comment type="domain">
    <text evidence="8">Has four distinct domains: an N-terminal nucleotidyltransferase (NT) domain responsible for UTase activity, a central HD domain that encodes UR activity, and two C-terminal ACT domains that seem to have a role in glutamine sensing.</text>
</comment>
<dbReference type="SMART" id="SM00471">
    <property type="entry name" value="HDc"/>
    <property type="match status" value="1"/>
</dbReference>
<proteinExistence type="inferred from homology"/>
<comment type="caution">
    <text evidence="8">Lacks conserved residue(s) required for the propagation of feature annotation.</text>
</comment>
<comment type="catalytic activity">
    <reaction evidence="8">
        <text>[protein-PII]-L-tyrosine + UTP = [protein-PII]-uridylyl-L-tyrosine + diphosphate</text>
        <dbReference type="Rhea" id="RHEA:13673"/>
        <dbReference type="Rhea" id="RHEA-COMP:12147"/>
        <dbReference type="Rhea" id="RHEA-COMP:12148"/>
        <dbReference type="ChEBI" id="CHEBI:33019"/>
        <dbReference type="ChEBI" id="CHEBI:46398"/>
        <dbReference type="ChEBI" id="CHEBI:46858"/>
        <dbReference type="ChEBI" id="CHEBI:90602"/>
        <dbReference type="EC" id="2.7.7.59"/>
    </reaction>
</comment>
<comment type="catalytic activity">
    <reaction evidence="7">
        <text>guanosine 3',5'-bis(diphosphate) + H2O = GDP + diphosphate + H(+)</text>
        <dbReference type="Rhea" id="RHEA:14253"/>
        <dbReference type="ChEBI" id="CHEBI:15377"/>
        <dbReference type="ChEBI" id="CHEBI:15378"/>
        <dbReference type="ChEBI" id="CHEBI:33019"/>
        <dbReference type="ChEBI" id="CHEBI:58189"/>
        <dbReference type="ChEBI" id="CHEBI:77828"/>
        <dbReference type="EC" id="3.1.7.2"/>
    </reaction>
</comment>
<comment type="catalytic activity">
    <reaction evidence="8">
        <text>[protein-PII]-uridylyl-L-tyrosine + H2O = [protein-PII]-L-tyrosine + UMP + H(+)</text>
        <dbReference type="Rhea" id="RHEA:48600"/>
        <dbReference type="Rhea" id="RHEA-COMP:12147"/>
        <dbReference type="Rhea" id="RHEA-COMP:12148"/>
        <dbReference type="ChEBI" id="CHEBI:15377"/>
        <dbReference type="ChEBI" id="CHEBI:15378"/>
        <dbReference type="ChEBI" id="CHEBI:46858"/>
        <dbReference type="ChEBI" id="CHEBI:57865"/>
        <dbReference type="ChEBI" id="CHEBI:90602"/>
    </reaction>
</comment>
<name>A0A2T5J058_9GAMM</name>
<dbReference type="EC" id="3.1.4.-" evidence="8"/>
<organism evidence="11 12">
    <name type="scientific">Agitococcus lubricus</name>
    <dbReference type="NCBI Taxonomy" id="1077255"/>
    <lineage>
        <taxon>Bacteria</taxon>
        <taxon>Pseudomonadati</taxon>
        <taxon>Pseudomonadota</taxon>
        <taxon>Gammaproteobacteria</taxon>
        <taxon>Moraxellales</taxon>
        <taxon>Moraxellaceae</taxon>
        <taxon>Agitococcus</taxon>
    </lineage>
</organism>
<dbReference type="PIRSF" id="PIRSF006288">
    <property type="entry name" value="PII_uridyltransf"/>
    <property type="match status" value="1"/>
</dbReference>
<dbReference type="PANTHER" id="PTHR47320">
    <property type="entry name" value="BIFUNCTIONAL URIDYLYLTRANSFERASE/URIDYLYL-REMOVING ENZYME"/>
    <property type="match status" value="1"/>
</dbReference>
<protein>
    <recommendedName>
        <fullName evidence="8">Bifunctional uridylyltransferase/uridylyl-removing enzyme</fullName>
        <shortName evidence="8">UTase/UR</shortName>
    </recommendedName>
    <alternativeName>
        <fullName evidence="8">Bifunctional [protein-PII] modification enzyme</fullName>
    </alternativeName>
    <alternativeName>
        <fullName evidence="8">Bifunctional nitrogen sensor protein</fullName>
    </alternativeName>
    <domain>
        <recommendedName>
            <fullName evidence="8">[Protein-PII] uridylyltransferase</fullName>
            <shortName evidence="8">PII uridylyltransferase</shortName>
            <shortName evidence="8">UTase</shortName>
            <ecNumber evidence="8">2.7.7.59</ecNumber>
        </recommendedName>
    </domain>
    <domain>
        <recommendedName>
            <fullName evidence="8">[Protein-PII]-UMP uridylyl-removing enzyme</fullName>
            <shortName evidence="8">UR</shortName>
            <ecNumber evidence="8">3.1.4.-</ecNumber>
        </recommendedName>
    </domain>
</protein>
<comment type="function">
    <text evidence="8">Modifies, by uridylylation and deuridylylation, the PII regulatory proteins (GlnB and homologs), in response to the nitrogen status of the cell that GlnD senses through the glutamine level. Under low glutamine levels, catalyzes the conversion of the PII proteins and UTP to PII-UMP and PPi, while under higher glutamine levels, GlnD hydrolyzes PII-UMP to PII and UMP (deuridylylation). Thus, controls uridylylation state and activity of the PII proteins, and plays an important role in the regulation of nitrogen metabolism.</text>
</comment>
<dbReference type="Proteomes" id="UP000244223">
    <property type="component" value="Unassembled WGS sequence"/>
</dbReference>
<evidence type="ECO:0000256" key="6">
    <source>
        <dbReference type="ARBA" id="ARBA00023268"/>
    </source>
</evidence>
<comment type="similarity">
    <text evidence="8">Belongs to the GlnD family.</text>
</comment>
<evidence type="ECO:0000259" key="10">
    <source>
        <dbReference type="PROSITE" id="PS51831"/>
    </source>
</evidence>
<dbReference type="Pfam" id="PF01966">
    <property type="entry name" value="HD"/>
    <property type="match status" value="1"/>
</dbReference>
<dbReference type="InterPro" id="IPR010043">
    <property type="entry name" value="UTase/UR"/>
</dbReference>
<accession>A0A2T5J058</accession>
<dbReference type="InterPro" id="IPR002912">
    <property type="entry name" value="ACT_dom"/>
</dbReference>
<dbReference type="InterPro" id="IPR043519">
    <property type="entry name" value="NT_sf"/>
</dbReference>
<evidence type="ECO:0000256" key="8">
    <source>
        <dbReference type="HAMAP-Rule" id="MF_00277"/>
    </source>
</evidence>
<keyword evidence="4 8" id="KW-0378">Hydrolase</keyword>
<evidence type="ECO:0000256" key="5">
    <source>
        <dbReference type="ARBA" id="ARBA00022842"/>
    </source>
</evidence>
<evidence type="ECO:0000256" key="7">
    <source>
        <dbReference type="ARBA" id="ARBA00047968"/>
    </source>
</evidence>
<dbReference type="PROSITE" id="PS51831">
    <property type="entry name" value="HD"/>
    <property type="match status" value="1"/>
</dbReference>
<dbReference type="InterPro" id="IPR003607">
    <property type="entry name" value="HD/PDEase_dom"/>
</dbReference>
<dbReference type="Gene3D" id="1.20.120.330">
    <property type="entry name" value="Nucleotidyltransferases domain 2"/>
    <property type="match status" value="1"/>
</dbReference>
<evidence type="ECO:0000313" key="12">
    <source>
        <dbReference type="Proteomes" id="UP000244223"/>
    </source>
</evidence>
<keyword evidence="12" id="KW-1185">Reference proteome</keyword>
<keyword evidence="3" id="KW-0677">Repeat</keyword>
<dbReference type="CDD" id="cd00077">
    <property type="entry name" value="HDc"/>
    <property type="match status" value="1"/>
</dbReference>
<dbReference type="EC" id="2.7.7.59" evidence="8"/>
<dbReference type="EMBL" id="QAON01000005">
    <property type="protein sequence ID" value="PTQ89717.1"/>
    <property type="molecule type" value="Genomic_DNA"/>
</dbReference>
<keyword evidence="1 8" id="KW-0808">Transferase</keyword>
<reference evidence="11 12" key="1">
    <citation type="submission" date="2018-04" db="EMBL/GenBank/DDBJ databases">
        <title>Genomic Encyclopedia of Archaeal and Bacterial Type Strains, Phase II (KMG-II): from individual species to whole genera.</title>
        <authorList>
            <person name="Goeker M."/>
        </authorList>
    </citation>
    <scope>NUCLEOTIDE SEQUENCE [LARGE SCALE GENOMIC DNA]</scope>
    <source>
        <strain evidence="11 12">DSM 5822</strain>
    </source>
</reference>
<evidence type="ECO:0000256" key="2">
    <source>
        <dbReference type="ARBA" id="ARBA00022695"/>
    </source>
</evidence>
<feature type="domain" description="ACT" evidence="9">
    <location>
        <begin position="703"/>
        <end position="789"/>
    </location>
</feature>
<dbReference type="Pfam" id="PF01909">
    <property type="entry name" value="NTP_transf_2"/>
    <property type="match status" value="1"/>
</dbReference>
<comment type="activity regulation">
    <text evidence="8">Uridylyltransferase (UTase) activity is inhibited by glutamine, while glutamine activates uridylyl-removing (UR) activity.</text>
</comment>
<dbReference type="CDD" id="cd04900">
    <property type="entry name" value="ACT_UUR-like_1"/>
    <property type="match status" value="1"/>
</dbReference>
<dbReference type="Pfam" id="PF01842">
    <property type="entry name" value="ACT"/>
    <property type="match status" value="1"/>
</dbReference>
<comment type="caution">
    <text evidence="11">The sequence shown here is derived from an EMBL/GenBank/DDBJ whole genome shotgun (WGS) entry which is preliminary data.</text>
</comment>
<dbReference type="NCBIfam" id="TIGR01693">
    <property type="entry name" value="UTase_glnD"/>
    <property type="match status" value="1"/>
</dbReference>
<dbReference type="AlphaFoldDB" id="A0A2T5J058"/>
<dbReference type="PANTHER" id="PTHR47320:SF1">
    <property type="entry name" value="BIFUNCTIONAL URIDYLYLTRANSFERASE_URIDYLYL-REMOVING ENZYME"/>
    <property type="match status" value="1"/>
</dbReference>
<keyword evidence="5 8" id="KW-0460">Magnesium</keyword>
<dbReference type="Pfam" id="PF08335">
    <property type="entry name" value="GlnD_UR_UTase"/>
    <property type="match status" value="1"/>
</dbReference>
<feature type="region of interest" description="Uridylyltransferase" evidence="8">
    <location>
        <begin position="1"/>
        <end position="339"/>
    </location>
</feature>
<evidence type="ECO:0000259" key="9">
    <source>
        <dbReference type="PROSITE" id="PS51671"/>
    </source>
</evidence>
<feature type="domain" description="ACT" evidence="9">
    <location>
        <begin position="812"/>
        <end position="885"/>
    </location>
</feature>
<dbReference type="Gene3D" id="3.30.460.10">
    <property type="entry name" value="Beta Polymerase, domain 2"/>
    <property type="match status" value="1"/>
</dbReference>
<dbReference type="GO" id="GO:0008773">
    <property type="term" value="F:[protein-PII] uridylyltransferase activity"/>
    <property type="evidence" value="ECO:0007669"/>
    <property type="project" value="UniProtKB-UniRule"/>
</dbReference>
<dbReference type="InterPro" id="IPR045865">
    <property type="entry name" value="ACT-like_dom_sf"/>
</dbReference>
<dbReference type="SUPFAM" id="SSF55021">
    <property type="entry name" value="ACT-like"/>
    <property type="match status" value="1"/>
</dbReference>
<evidence type="ECO:0000256" key="4">
    <source>
        <dbReference type="ARBA" id="ARBA00022801"/>
    </source>
</evidence>
<evidence type="ECO:0000256" key="3">
    <source>
        <dbReference type="ARBA" id="ARBA00022737"/>
    </source>
</evidence>
<keyword evidence="2 8" id="KW-0548">Nucleotidyltransferase</keyword>
<dbReference type="GO" id="GO:0006808">
    <property type="term" value="P:regulation of nitrogen utilization"/>
    <property type="evidence" value="ECO:0007669"/>
    <property type="project" value="UniProtKB-UniRule"/>
</dbReference>
<gene>
    <name evidence="8" type="primary">glnD</name>
    <name evidence="11" type="ORF">C8N29_10541</name>
</gene>
<evidence type="ECO:0000256" key="1">
    <source>
        <dbReference type="ARBA" id="ARBA00022679"/>
    </source>
</evidence>
<feature type="domain" description="HD" evidence="10">
    <location>
        <begin position="458"/>
        <end position="580"/>
    </location>
</feature>
<sequence length="885" mass="100587">MQPPSLTPHVLDVLALSVQEVTPAVYRELLKEAQQQLWERFQAGDAVANLVSARAEAVDLILVDAWRRFDLDNEAELALLAVGGYGRGELHPASDIDVLVLHSYDNLSEILQDKVSQFIALLWDLGLDLGSSVRSLSDCVEKVSEDVTIATNLLEVRTLIGNDSLRQTLLALIQPLWTDAAFFEAKRDEQLARHAKHHHTEYNLEPDIKNAPGGLRDIQTVVWVAKRHFGTTNLYDLVTHGFLTEFEYKQLSEGETFLWRIRFALHMVAKRNENRLLFDYQRTLAHLFGFTDNNLNRAVEQFMKDYYRVAMTLSMLNEMLLQYFDEAILRADEHAIIEPLNEDFQIRDNYLEVTHHQVFARNPTALMEIFAILSESPHITGIRASTIRLIMVEARKINAEFRHNPQNRAYFMEILRSPRVLFSTLRKMKRYGVLGQYLPAFGAIVGQMQYDLFHIYTVDAHTLLVIKNMRRFRYSDSHDKFPVVTEVAQNLPKPELLYLAGLFHDIGKGRGGDHSELGAVDAIEFCLAHGLSNRSANIVAWLTRHHLLMSMTAQKQDLGDPDVIQAFAEKVGDLVHLDYLYALTVADICATNPKLWNSWRASLLRQLYQQTRRVLRRGLNNPIDRDEVIAETRITALELLLSENFDESAVNSIWAELGDDYFLRESATDIAWQTAAILNHGNSHSPLVAIQESHTTQFQGATQIFVYTKDLPNLFAASVATLDQQHLTVLDARIITATSKFSLDTYIVLDEQNTPISDQYRLESIRQSLVKALSHPEQFPTIAQKRLPRELKHFSVKTEVNISNDISKQQTSLEIITLDRPGLLARIGVIFMEHGVSIHSARIATLGERAEDVFFITDRAGQPVSNPDLCQELATALRQQLDTVN</sequence>
<dbReference type="SUPFAM" id="SSF109604">
    <property type="entry name" value="HD-domain/PDEase-like"/>
    <property type="match status" value="1"/>
</dbReference>
<dbReference type="RefSeq" id="WP_107865235.1">
    <property type="nucleotide sequence ID" value="NZ_QAON01000005.1"/>
</dbReference>
<dbReference type="GO" id="GO:0008081">
    <property type="term" value="F:phosphoric diester hydrolase activity"/>
    <property type="evidence" value="ECO:0007669"/>
    <property type="project" value="UniProtKB-UniRule"/>
</dbReference>
<comment type="cofactor">
    <cofactor evidence="8">
        <name>Mg(2+)</name>
        <dbReference type="ChEBI" id="CHEBI:18420"/>
    </cofactor>
</comment>
<evidence type="ECO:0000313" key="11">
    <source>
        <dbReference type="EMBL" id="PTQ89717.1"/>
    </source>
</evidence>
<dbReference type="CDD" id="cd05401">
    <property type="entry name" value="NT_GlnE_GlnD_like"/>
    <property type="match status" value="1"/>
</dbReference>
<keyword evidence="6 8" id="KW-0511">Multifunctional enzyme</keyword>
<dbReference type="SUPFAM" id="SSF81593">
    <property type="entry name" value="Nucleotidyltransferase substrate binding subunit/domain"/>
    <property type="match status" value="1"/>
</dbReference>
<dbReference type="InterPro" id="IPR006674">
    <property type="entry name" value="HD_domain"/>
</dbReference>
<dbReference type="HAMAP" id="MF_00277">
    <property type="entry name" value="PII_uridylyl_transf"/>
    <property type="match status" value="1"/>
</dbReference>
<dbReference type="Gene3D" id="1.10.3090.10">
    <property type="entry name" value="cca-adding enzyme, domain 2"/>
    <property type="match status" value="1"/>
</dbReference>
<dbReference type="FunFam" id="1.10.3090.10:FF:000005">
    <property type="entry name" value="Bifunctional uridylyltransferase/uridylyl-removing enzyme"/>
    <property type="match status" value="1"/>
</dbReference>
<dbReference type="InterPro" id="IPR013546">
    <property type="entry name" value="PII_UdlTrfase/GS_AdlTrfase"/>
</dbReference>
<dbReference type="InterPro" id="IPR002934">
    <property type="entry name" value="Polymerase_NTP_transf_dom"/>
</dbReference>
<dbReference type="SUPFAM" id="SSF81301">
    <property type="entry name" value="Nucleotidyltransferase"/>
    <property type="match status" value="1"/>
</dbReference>
<dbReference type="GO" id="GO:0008893">
    <property type="term" value="F:guanosine-3',5'-bis(diphosphate) 3'-diphosphatase activity"/>
    <property type="evidence" value="ECO:0007669"/>
    <property type="project" value="UniProtKB-EC"/>
</dbReference>
<dbReference type="PROSITE" id="PS51671">
    <property type="entry name" value="ACT"/>
    <property type="match status" value="2"/>
</dbReference>
<dbReference type="CDD" id="cd04899">
    <property type="entry name" value="ACT_ACR-UUR-like_2"/>
    <property type="match status" value="1"/>
</dbReference>
<dbReference type="OrthoDB" id="9805698at2"/>